<sequence>MPGVPSGKACEACRKQKKKCDEKQPTCGRCLRLKIPCVGSGQQRFKFQEEKRFTKQARREHNSVTLSMAAKSNSSSSNATPSPPGSNQLLFIEARPSCSTTRLANAFTQAIKRSTDIRYNLGWSFGFFLEDVPRRLGTNEALDRAVDAITSAHADFCTRQHGSVQALTKYSAALRTLRVYLDDPVHAQEINTLAAVMILLICQSIMGQTTKGQWWSGHAEGATQILKARKDFGPRNEFEAKIYMSLRGSVLFEGLFNHRIQLSEKEWESLIVNEYDGNNPEGRLLQNLSRAPGIMRRARIFLRTGSDQTGIQDELWALYQACKLDLSQLKQSSISKDLSVTEVLPKGAHRTWLERLLTVHYDRIYGIGLAITLFFNRMLQSLEIHSDAVQADAHYYTEEILMLAEISGDLRPIGAGYLVICLTMAWAATRDREQRGRVLKWLCEYQSDFNHREISHLQQELQWTAEHLALGDPLGLRQDLDYLDYLIS</sequence>
<dbReference type="SUPFAM" id="SSF57701">
    <property type="entry name" value="Zn2/Cys6 DNA-binding domain"/>
    <property type="match status" value="1"/>
</dbReference>
<dbReference type="AlphaFoldDB" id="A0AAD6CCJ6"/>
<evidence type="ECO:0000256" key="2">
    <source>
        <dbReference type="ARBA" id="ARBA00023125"/>
    </source>
</evidence>
<protein>
    <recommendedName>
        <fullName evidence="5">Zn(2)-C6 fungal-type domain-containing protein</fullName>
    </recommendedName>
</protein>
<keyword evidence="4" id="KW-0539">Nucleus</keyword>
<dbReference type="CDD" id="cd00067">
    <property type="entry name" value="GAL4"/>
    <property type="match status" value="1"/>
</dbReference>
<proteinExistence type="predicted"/>
<keyword evidence="7" id="KW-1185">Reference proteome</keyword>
<dbReference type="InterPro" id="IPR053178">
    <property type="entry name" value="Osmoadaptation_assoc"/>
</dbReference>
<dbReference type="Proteomes" id="UP001213681">
    <property type="component" value="Unassembled WGS sequence"/>
</dbReference>
<dbReference type="PROSITE" id="PS00463">
    <property type="entry name" value="ZN2_CY6_FUNGAL_1"/>
    <property type="match status" value="1"/>
</dbReference>
<comment type="caution">
    <text evidence="6">The sequence shown here is derived from an EMBL/GenBank/DDBJ whole genome shotgun (WGS) entry which is preliminary data.</text>
</comment>
<dbReference type="InterPro" id="IPR036864">
    <property type="entry name" value="Zn2-C6_fun-type_DNA-bd_sf"/>
</dbReference>
<evidence type="ECO:0000256" key="4">
    <source>
        <dbReference type="ARBA" id="ARBA00023242"/>
    </source>
</evidence>
<dbReference type="PROSITE" id="PS50048">
    <property type="entry name" value="ZN2_CY6_FUNGAL_2"/>
    <property type="match status" value="1"/>
</dbReference>
<evidence type="ECO:0000313" key="7">
    <source>
        <dbReference type="Proteomes" id="UP001213681"/>
    </source>
</evidence>
<dbReference type="Pfam" id="PF00172">
    <property type="entry name" value="Zn_clus"/>
    <property type="match status" value="1"/>
</dbReference>
<reference evidence="6" key="2">
    <citation type="journal article" date="2023" name="IMA Fungus">
        <title>Comparative genomic study of the Penicillium genus elucidates a diverse pangenome and 15 lateral gene transfer events.</title>
        <authorList>
            <person name="Petersen C."/>
            <person name="Sorensen T."/>
            <person name="Nielsen M.R."/>
            <person name="Sondergaard T.E."/>
            <person name="Sorensen J.L."/>
            <person name="Fitzpatrick D.A."/>
            <person name="Frisvad J.C."/>
            <person name="Nielsen K.L."/>
        </authorList>
    </citation>
    <scope>NUCLEOTIDE SEQUENCE</scope>
    <source>
        <strain evidence="6">IBT 16125</strain>
    </source>
</reference>
<gene>
    <name evidence="6" type="ORF">N7458_002292</name>
</gene>
<dbReference type="InterPro" id="IPR001138">
    <property type="entry name" value="Zn2Cys6_DnaBD"/>
</dbReference>
<dbReference type="GeneID" id="81595918"/>
<dbReference type="RefSeq" id="XP_056769782.1">
    <property type="nucleotide sequence ID" value="XM_056905675.1"/>
</dbReference>
<organism evidence="6 7">
    <name type="scientific">Penicillium daleae</name>
    <dbReference type="NCBI Taxonomy" id="63821"/>
    <lineage>
        <taxon>Eukaryota</taxon>
        <taxon>Fungi</taxon>
        <taxon>Dikarya</taxon>
        <taxon>Ascomycota</taxon>
        <taxon>Pezizomycotina</taxon>
        <taxon>Eurotiomycetes</taxon>
        <taxon>Eurotiomycetidae</taxon>
        <taxon>Eurotiales</taxon>
        <taxon>Aspergillaceae</taxon>
        <taxon>Penicillium</taxon>
    </lineage>
</organism>
<evidence type="ECO:0000259" key="5">
    <source>
        <dbReference type="PROSITE" id="PS50048"/>
    </source>
</evidence>
<accession>A0AAD6CCJ6</accession>
<dbReference type="PANTHER" id="PTHR38111">
    <property type="entry name" value="ZN(2)-C6 FUNGAL-TYPE DOMAIN-CONTAINING PROTEIN-RELATED"/>
    <property type="match status" value="1"/>
</dbReference>
<dbReference type="GO" id="GO:0000981">
    <property type="term" value="F:DNA-binding transcription factor activity, RNA polymerase II-specific"/>
    <property type="evidence" value="ECO:0007669"/>
    <property type="project" value="InterPro"/>
</dbReference>
<dbReference type="Gene3D" id="4.10.240.10">
    <property type="entry name" value="Zn(2)-C6 fungal-type DNA-binding domain"/>
    <property type="match status" value="1"/>
</dbReference>
<evidence type="ECO:0000256" key="3">
    <source>
        <dbReference type="ARBA" id="ARBA00023163"/>
    </source>
</evidence>
<evidence type="ECO:0000256" key="1">
    <source>
        <dbReference type="ARBA" id="ARBA00023015"/>
    </source>
</evidence>
<keyword evidence="2" id="KW-0238">DNA-binding</keyword>
<dbReference type="PANTHER" id="PTHR38111:SF11">
    <property type="entry name" value="TRANSCRIPTION FACTOR DOMAIN-CONTAINING PROTEIN-RELATED"/>
    <property type="match status" value="1"/>
</dbReference>
<feature type="domain" description="Zn(2)-C6 fungal-type" evidence="5">
    <location>
        <begin position="9"/>
        <end position="38"/>
    </location>
</feature>
<dbReference type="GO" id="GO:0003677">
    <property type="term" value="F:DNA binding"/>
    <property type="evidence" value="ECO:0007669"/>
    <property type="project" value="UniProtKB-KW"/>
</dbReference>
<reference evidence="6" key="1">
    <citation type="submission" date="2022-12" db="EMBL/GenBank/DDBJ databases">
        <authorList>
            <person name="Petersen C."/>
        </authorList>
    </citation>
    <scope>NUCLEOTIDE SEQUENCE</scope>
    <source>
        <strain evidence="6">IBT 16125</strain>
    </source>
</reference>
<keyword evidence="1" id="KW-0805">Transcription regulation</keyword>
<dbReference type="SMART" id="SM00066">
    <property type="entry name" value="GAL4"/>
    <property type="match status" value="1"/>
</dbReference>
<dbReference type="GO" id="GO:0008270">
    <property type="term" value="F:zinc ion binding"/>
    <property type="evidence" value="ECO:0007669"/>
    <property type="project" value="InterPro"/>
</dbReference>
<evidence type="ECO:0000313" key="6">
    <source>
        <dbReference type="EMBL" id="KAJ5460740.1"/>
    </source>
</evidence>
<dbReference type="EMBL" id="JAPVEA010000002">
    <property type="protein sequence ID" value="KAJ5460740.1"/>
    <property type="molecule type" value="Genomic_DNA"/>
</dbReference>
<keyword evidence="3" id="KW-0804">Transcription</keyword>
<name>A0AAD6CCJ6_9EURO</name>